<evidence type="ECO:0000256" key="2">
    <source>
        <dbReference type="ARBA" id="ARBA00022692"/>
    </source>
</evidence>
<reference evidence="7 8" key="1">
    <citation type="submission" date="2020-08" db="EMBL/GenBank/DDBJ databases">
        <title>Genomic Encyclopedia of Type Strains, Phase IV (KMG-IV): sequencing the most valuable type-strain genomes for metagenomic binning, comparative biology and taxonomic classification.</title>
        <authorList>
            <person name="Goeker M."/>
        </authorList>
    </citation>
    <scope>NUCLEOTIDE SEQUENCE [LARGE SCALE GENOMIC DNA]</scope>
    <source>
        <strain evidence="7 8">DSM 25481</strain>
    </source>
</reference>
<feature type="domain" description="Major facilitator superfamily (MFS) profile" evidence="6">
    <location>
        <begin position="34"/>
        <end position="469"/>
    </location>
</feature>
<keyword evidence="2 5" id="KW-0812">Transmembrane</keyword>
<dbReference type="PANTHER" id="PTHR23508:SF10">
    <property type="entry name" value="CARBOXYLIC ACID TRANSPORTER PROTEIN HOMOLOG"/>
    <property type="match status" value="1"/>
</dbReference>
<organism evidence="7 8">
    <name type="scientific">Hansschlegelia beijingensis</name>
    <dbReference type="NCBI Taxonomy" id="1133344"/>
    <lineage>
        <taxon>Bacteria</taxon>
        <taxon>Pseudomonadati</taxon>
        <taxon>Pseudomonadota</taxon>
        <taxon>Alphaproteobacteria</taxon>
        <taxon>Hyphomicrobiales</taxon>
        <taxon>Methylopilaceae</taxon>
        <taxon>Hansschlegelia</taxon>
    </lineage>
</organism>
<dbReference type="CDD" id="cd17316">
    <property type="entry name" value="MFS_SV2_like"/>
    <property type="match status" value="1"/>
</dbReference>
<feature type="transmembrane region" description="Helical" evidence="5">
    <location>
        <begin position="409"/>
        <end position="431"/>
    </location>
</feature>
<feature type="transmembrane region" description="Helical" evidence="5">
    <location>
        <begin position="127"/>
        <end position="148"/>
    </location>
</feature>
<dbReference type="InterPro" id="IPR036259">
    <property type="entry name" value="MFS_trans_sf"/>
</dbReference>
<feature type="transmembrane region" description="Helical" evidence="5">
    <location>
        <begin position="318"/>
        <end position="336"/>
    </location>
</feature>
<dbReference type="InterPro" id="IPR020846">
    <property type="entry name" value="MFS_dom"/>
</dbReference>
<evidence type="ECO:0000313" key="7">
    <source>
        <dbReference type="EMBL" id="MBB3971520.1"/>
    </source>
</evidence>
<protein>
    <submittedName>
        <fullName evidence="7">MFS family permease</fullName>
    </submittedName>
</protein>
<feature type="transmembrane region" description="Helical" evidence="5">
    <location>
        <begin position="443"/>
        <end position="464"/>
    </location>
</feature>
<keyword evidence="8" id="KW-1185">Reference proteome</keyword>
<dbReference type="PROSITE" id="PS50850">
    <property type="entry name" value="MFS"/>
    <property type="match status" value="1"/>
</dbReference>
<evidence type="ECO:0000256" key="5">
    <source>
        <dbReference type="SAM" id="Phobius"/>
    </source>
</evidence>
<name>A0A7W6CZA5_9HYPH</name>
<comment type="caution">
    <text evidence="7">The sequence shown here is derived from an EMBL/GenBank/DDBJ whole genome shotgun (WGS) entry which is preliminary data.</text>
</comment>
<feature type="transmembrane region" description="Helical" evidence="5">
    <location>
        <begin position="72"/>
        <end position="94"/>
    </location>
</feature>
<feature type="transmembrane region" description="Helical" evidence="5">
    <location>
        <begin position="160"/>
        <end position="182"/>
    </location>
</feature>
<comment type="subcellular location">
    <subcellularLocation>
        <location evidence="1">Membrane</location>
        <topology evidence="1">Multi-pass membrane protein</topology>
    </subcellularLocation>
</comment>
<dbReference type="Gene3D" id="1.20.1250.20">
    <property type="entry name" value="MFS general substrate transporter like domains"/>
    <property type="match status" value="1"/>
</dbReference>
<gene>
    <name evidence="7" type="ORF">GGR24_000153</name>
</gene>
<dbReference type="GO" id="GO:0046943">
    <property type="term" value="F:carboxylic acid transmembrane transporter activity"/>
    <property type="evidence" value="ECO:0007669"/>
    <property type="project" value="TreeGrafter"/>
</dbReference>
<dbReference type="EMBL" id="JACIDR010000001">
    <property type="protein sequence ID" value="MBB3971520.1"/>
    <property type="molecule type" value="Genomic_DNA"/>
</dbReference>
<keyword evidence="4 5" id="KW-0472">Membrane</keyword>
<feature type="transmembrane region" description="Helical" evidence="5">
    <location>
        <begin position="101"/>
        <end position="121"/>
    </location>
</feature>
<feature type="transmembrane region" description="Helical" evidence="5">
    <location>
        <begin position="194"/>
        <end position="211"/>
    </location>
</feature>
<dbReference type="InterPro" id="IPR005828">
    <property type="entry name" value="MFS_sugar_transport-like"/>
</dbReference>
<proteinExistence type="predicted"/>
<keyword evidence="3 5" id="KW-1133">Transmembrane helix</keyword>
<evidence type="ECO:0000259" key="6">
    <source>
        <dbReference type="PROSITE" id="PS50850"/>
    </source>
</evidence>
<feature type="transmembrane region" description="Helical" evidence="5">
    <location>
        <begin position="283"/>
        <end position="306"/>
    </location>
</feature>
<evidence type="ECO:0000256" key="1">
    <source>
        <dbReference type="ARBA" id="ARBA00004141"/>
    </source>
</evidence>
<feature type="transmembrane region" description="Helical" evidence="5">
    <location>
        <begin position="378"/>
        <end position="397"/>
    </location>
</feature>
<dbReference type="Pfam" id="PF00083">
    <property type="entry name" value="Sugar_tr"/>
    <property type="match status" value="1"/>
</dbReference>
<evidence type="ECO:0000313" key="8">
    <source>
        <dbReference type="Proteomes" id="UP000528964"/>
    </source>
</evidence>
<feature type="transmembrane region" description="Helical" evidence="5">
    <location>
        <begin position="348"/>
        <end position="372"/>
    </location>
</feature>
<dbReference type="PANTHER" id="PTHR23508">
    <property type="entry name" value="CARBOXYLIC ACID TRANSPORTER PROTEIN HOMOLOG"/>
    <property type="match status" value="1"/>
</dbReference>
<sequence length="484" mass="51496">MTARGQADQRAAAVEIDIPARMDRLPWSRFHLLVVLALGVTWALDGLEVTIIGGLGPRLQDKATLGLSEADIGALASAYLIGAVGGALGFGWLTDRYGRRLIFFVTLGIYVAGVLFSAFAWDFWSLAAFRLLTGIGIGGEYAAVNSAIDELMPARLRGRIALIVNGSFWAGAAVGSVATIVLLDPAIFGLDVGWRLGFGVGAALGLMILLTRRFVPESPRWLASHDRIAEGEAVMAEIERRVQQDTGERLPPAEGRLTIHPQRHFGLGVIFRAMFRQYRSRSLLVLLLMAAQAFLYNAIFFTYGLVLARFYGVPPAHVGLYLIPFAIGNVLGPIVLGPFFDSVGRRKMILLSYGLAGVLLLGTGWLFAVGVLTAVTQTAAWCVIFFFASAAASAAYLTASEVFPLEVRALAIAAFYALGTAIGGVLAPYLFGLLIGAGDPWAIFWGYAGAAVLMIVAGVAALLYGVDAEGRSLEEVAAPLSQAA</sequence>
<dbReference type="GO" id="GO:0005886">
    <property type="term" value="C:plasma membrane"/>
    <property type="evidence" value="ECO:0007669"/>
    <property type="project" value="TreeGrafter"/>
</dbReference>
<evidence type="ECO:0000256" key="4">
    <source>
        <dbReference type="ARBA" id="ARBA00023136"/>
    </source>
</evidence>
<feature type="transmembrane region" description="Helical" evidence="5">
    <location>
        <begin position="30"/>
        <end position="52"/>
    </location>
</feature>
<evidence type="ECO:0000256" key="3">
    <source>
        <dbReference type="ARBA" id="ARBA00022989"/>
    </source>
</evidence>
<accession>A0A7W6CZA5</accession>
<dbReference type="AlphaFoldDB" id="A0A7W6CZA5"/>
<dbReference type="SUPFAM" id="SSF103473">
    <property type="entry name" value="MFS general substrate transporter"/>
    <property type="match status" value="1"/>
</dbReference>
<dbReference type="Proteomes" id="UP000528964">
    <property type="component" value="Unassembled WGS sequence"/>
</dbReference>